<dbReference type="EMBL" id="CAJNOQ010000763">
    <property type="protein sequence ID" value="CAF0836052.1"/>
    <property type="molecule type" value="Genomic_DNA"/>
</dbReference>
<dbReference type="InterPro" id="IPR044822">
    <property type="entry name" value="Myb_DNA-bind_4"/>
</dbReference>
<accession>A0A813UZD5</accession>
<dbReference type="Pfam" id="PF13837">
    <property type="entry name" value="Myb_DNA-bind_4"/>
    <property type="match status" value="1"/>
</dbReference>
<evidence type="ECO:0000259" key="1">
    <source>
        <dbReference type="Pfam" id="PF13837"/>
    </source>
</evidence>
<proteinExistence type="predicted"/>
<protein>
    <recommendedName>
        <fullName evidence="1">Myb/SANT-like DNA-binding domain-containing protein</fullName>
    </recommendedName>
</protein>
<sequence>MTSRRGFNWNKQETEILLGIWCKNEIQDSLKKSIQNKNVFELISEQMLKMGIVRSADQCQTRIKGLRRLYRRAIKVIENEIDRQRICPFFDQLHSVFRFELPSSSVSVCSSQENEDDWEETNQNIECNLDELTVHNQFVSAISTFIDYEEKYDERWYNYLNKTVELDTKQQQTEHEYNLSILKLITKLILTNRN</sequence>
<dbReference type="OrthoDB" id="691673at2759"/>
<dbReference type="PANTHER" id="PTHR47595:SF1">
    <property type="entry name" value="MYB_SANT-LIKE DNA-BINDING DOMAIN-CONTAINING PROTEIN"/>
    <property type="match status" value="1"/>
</dbReference>
<dbReference type="AlphaFoldDB" id="A0A813UZD5"/>
<evidence type="ECO:0000313" key="4">
    <source>
        <dbReference type="Proteomes" id="UP000663829"/>
    </source>
</evidence>
<reference evidence="2" key="1">
    <citation type="submission" date="2021-02" db="EMBL/GenBank/DDBJ databases">
        <authorList>
            <person name="Nowell W R."/>
        </authorList>
    </citation>
    <scope>NUCLEOTIDE SEQUENCE</scope>
</reference>
<dbReference type="Proteomes" id="UP000681722">
    <property type="component" value="Unassembled WGS sequence"/>
</dbReference>
<dbReference type="Proteomes" id="UP000663829">
    <property type="component" value="Unassembled WGS sequence"/>
</dbReference>
<dbReference type="PANTHER" id="PTHR47595">
    <property type="entry name" value="HEAT SHOCK 70 KDA PROTEIN 14"/>
    <property type="match status" value="1"/>
</dbReference>
<organism evidence="2 4">
    <name type="scientific">Didymodactylos carnosus</name>
    <dbReference type="NCBI Taxonomy" id="1234261"/>
    <lineage>
        <taxon>Eukaryota</taxon>
        <taxon>Metazoa</taxon>
        <taxon>Spiralia</taxon>
        <taxon>Gnathifera</taxon>
        <taxon>Rotifera</taxon>
        <taxon>Eurotatoria</taxon>
        <taxon>Bdelloidea</taxon>
        <taxon>Philodinida</taxon>
        <taxon>Philodinidae</taxon>
        <taxon>Didymodactylos</taxon>
    </lineage>
</organism>
<name>A0A813UZD5_9BILA</name>
<comment type="caution">
    <text evidence="2">The sequence shown here is derived from an EMBL/GenBank/DDBJ whole genome shotgun (WGS) entry which is preliminary data.</text>
</comment>
<gene>
    <name evidence="2" type="ORF">GPM918_LOCUS5313</name>
    <name evidence="3" type="ORF">SRO942_LOCUS5313</name>
</gene>
<evidence type="ECO:0000313" key="2">
    <source>
        <dbReference type="EMBL" id="CAF0836052.1"/>
    </source>
</evidence>
<dbReference type="EMBL" id="CAJOBC010000763">
    <property type="protein sequence ID" value="CAF3623280.1"/>
    <property type="molecule type" value="Genomic_DNA"/>
</dbReference>
<evidence type="ECO:0000313" key="3">
    <source>
        <dbReference type="EMBL" id="CAF3623280.1"/>
    </source>
</evidence>
<keyword evidence="4" id="KW-1185">Reference proteome</keyword>
<dbReference type="Gene3D" id="1.10.10.60">
    <property type="entry name" value="Homeodomain-like"/>
    <property type="match status" value="1"/>
</dbReference>
<feature type="domain" description="Myb/SANT-like DNA-binding" evidence="1">
    <location>
        <begin position="8"/>
        <end position="95"/>
    </location>
</feature>